<name>A0A147K8K3_9BACI</name>
<evidence type="ECO:0000313" key="1">
    <source>
        <dbReference type="EMBL" id="KUP06467.1"/>
    </source>
</evidence>
<reference evidence="1 2" key="1">
    <citation type="journal article" date="2016" name="Front. Microbiol.">
        <title>Microevolution Analysis of Bacillus coahuilensis Unveils Differences in Phosphorus Acquisition Strategies and Their Regulation.</title>
        <authorList>
            <person name="Gomez-Lunar Z."/>
            <person name="Hernandez-Gonzalez I."/>
            <person name="Rodriguez-Torres M.D."/>
            <person name="Souza V."/>
            <person name="Olmedo-Alvarez G."/>
        </authorList>
    </citation>
    <scope>NUCLEOTIDE SEQUENCE [LARGE SCALE GENOMIC DNA]</scope>
    <source>
        <strain evidence="2">p1.1.43</strain>
    </source>
</reference>
<comment type="caution">
    <text evidence="1">The sequence shown here is derived from an EMBL/GenBank/DDBJ whole genome shotgun (WGS) entry which is preliminary data.</text>
</comment>
<dbReference type="OrthoDB" id="2454083at2"/>
<dbReference type="EMBL" id="LDYG01000028">
    <property type="protein sequence ID" value="KUP06467.1"/>
    <property type="molecule type" value="Genomic_DNA"/>
</dbReference>
<accession>A0A147K8K3</accession>
<dbReference type="Proteomes" id="UP000074108">
    <property type="component" value="Unassembled WGS sequence"/>
</dbReference>
<organism evidence="1 2">
    <name type="scientific">Bacillus coahuilensis p1.1.43</name>
    <dbReference type="NCBI Taxonomy" id="1150625"/>
    <lineage>
        <taxon>Bacteria</taxon>
        <taxon>Bacillati</taxon>
        <taxon>Bacillota</taxon>
        <taxon>Bacilli</taxon>
        <taxon>Bacillales</taxon>
        <taxon>Bacillaceae</taxon>
        <taxon>Bacillus</taxon>
    </lineage>
</organism>
<keyword evidence="2" id="KW-1185">Reference proteome</keyword>
<dbReference type="RefSeq" id="WP_059351020.1">
    <property type="nucleotide sequence ID" value="NZ_LDYG01000028.1"/>
</dbReference>
<evidence type="ECO:0000313" key="2">
    <source>
        <dbReference type="Proteomes" id="UP000074108"/>
    </source>
</evidence>
<gene>
    <name evidence="1" type="ORF">Q75_08015</name>
</gene>
<dbReference type="AlphaFoldDB" id="A0A147K8K3"/>
<protein>
    <submittedName>
        <fullName evidence="1">Uncharacterized protein</fullName>
    </submittedName>
</protein>
<sequence length="85" mass="10149">MKDLLTAYSSLWNDRHYNSNEDNILKELIKRELLDENSHPRVRKSPHQKFYLSMIRINESKLPSDVQTKLISEYISVMKELAKKE</sequence>
<dbReference type="PATRIC" id="fig|1150625.3.peg.1694"/>
<proteinExistence type="predicted"/>